<comment type="caution">
    <text evidence="2">The sequence shown here is derived from an EMBL/GenBank/DDBJ whole genome shotgun (WGS) entry which is preliminary data.</text>
</comment>
<dbReference type="AlphaFoldDB" id="A3U1I0"/>
<gene>
    <name evidence="2" type="ORF">OB2597_21101</name>
</gene>
<dbReference type="PANTHER" id="PTHR11365">
    <property type="entry name" value="5-OXOPROLINASE RELATED"/>
    <property type="match status" value="1"/>
</dbReference>
<dbReference type="GO" id="GO:0017168">
    <property type="term" value="F:5-oxoprolinase (ATP-hydrolyzing) activity"/>
    <property type="evidence" value="ECO:0007669"/>
    <property type="project" value="TreeGrafter"/>
</dbReference>
<dbReference type="InterPro" id="IPR003692">
    <property type="entry name" value="Hydantoinase_B"/>
</dbReference>
<keyword evidence="3" id="KW-1185">Reference proteome</keyword>
<feature type="domain" description="Hydantoinase B/oxoprolinase" evidence="1">
    <location>
        <begin position="6"/>
        <end position="527"/>
    </location>
</feature>
<dbReference type="Pfam" id="PF02538">
    <property type="entry name" value="Hydantoinase_B"/>
    <property type="match status" value="1"/>
</dbReference>
<dbReference type="InterPro" id="IPR045079">
    <property type="entry name" value="Oxoprolinase-like"/>
</dbReference>
<dbReference type="STRING" id="252305.OB2597_21101"/>
<reference evidence="2 3" key="1">
    <citation type="journal article" date="2010" name="J. Bacteriol.">
        <title>Genome sequences of Oceanicola granulosus HTCC2516(T) and Oceanicola batsensis HTCC2597(TDelta).</title>
        <authorList>
            <person name="Thrash J.C."/>
            <person name="Cho J.C."/>
            <person name="Vergin K.L."/>
            <person name="Giovannoni S.J."/>
        </authorList>
    </citation>
    <scope>NUCLEOTIDE SEQUENCE [LARGE SCALE GENOMIC DNA]</scope>
    <source>
        <strain evidence="3">ATCC BAA-863 / DSM 15984 / KCTC 12145 / HTCC2597</strain>
    </source>
</reference>
<dbReference type="EMBL" id="AAMO01000009">
    <property type="protein sequence ID" value="EAQ02163.1"/>
    <property type="molecule type" value="Genomic_DNA"/>
</dbReference>
<dbReference type="Proteomes" id="UP000004318">
    <property type="component" value="Unassembled WGS sequence"/>
</dbReference>
<evidence type="ECO:0000313" key="3">
    <source>
        <dbReference type="Proteomes" id="UP000004318"/>
    </source>
</evidence>
<dbReference type="PANTHER" id="PTHR11365:SF23">
    <property type="entry name" value="HYPOTHETICAL 5-OXOPROLINASE (EUROFUNG)-RELATED"/>
    <property type="match status" value="1"/>
</dbReference>
<proteinExistence type="predicted"/>
<dbReference type="OrthoDB" id="9761586at2"/>
<evidence type="ECO:0000259" key="1">
    <source>
        <dbReference type="Pfam" id="PF02538"/>
    </source>
</evidence>
<organism evidence="2 3">
    <name type="scientific">Pseudooceanicola batsensis (strain ATCC BAA-863 / DSM 15984 / KCTC 12145 / HTCC2597)</name>
    <name type="common">Oceanicola batsensis</name>
    <dbReference type="NCBI Taxonomy" id="252305"/>
    <lineage>
        <taxon>Bacteria</taxon>
        <taxon>Pseudomonadati</taxon>
        <taxon>Pseudomonadota</taxon>
        <taxon>Alphaproteobacteria</taxon>
        <taxon>Rhodobacterales</taxon>
        <taxon>Paracoccaceae</taxon>
        <taxon>Pseudooceanicola</taxon>
    </lineage>
</organism>
<name>A3U1I0_PSEBH</name>
<dbReference type="GO" id="GO:0006749">
    <property type="term" value="P:glutathione metabolic process"/>
    <property type="evidence" value="ECO:0007669"/>
    <property type="project" value="TreeGrafter"/>
</dbReference>
<dbReference type="HOGENOM" id="CLU_020413_1_0_5"/>
<evidence type="ECO:0000313" key="2">
    <source>
        <dbReference type="EMBL" id="EAQ02163.1"/>
    </source>
</evidence>
<accession>A3U1I0</accession>
<protein>
    <submittedName>
        <fullName evidence="2">Hydantoin utilization protein B</fullName>
    </submittedName>
</protein>
<dbReference type="RefSeq" id="WP_009804161.1">
    <property type="nucleotide sequence ID" value="NZ_AAMO01000009.1"/>
</dbReference>
<sequence length="658" mass="71634">MQSAFTEIMRNRFTAIAEEASTMAYRTAHTTFVKQTQDFQVALARTDGAFFAFPTMTGVTSSVAQDISPFTRAIDEPFEPGDVIITNDPHRTVGLVTHTMDIHMAQPIFYKGELICFAWSFVHATDIGGAVPGSISPDLYEVYQEGIQIRPVKLRRKGVQNDDIVNLLKDNSRIGEEVWGDLEAMQSAMRLLERRVDEICDKIGPERFRTATDALLDYAETKARSVIANLKDGTYRFSDYLEAGSADDAVHIHCKLTIRGDEAEIDYSGSDPQVASALNFATGERTHPFLCTALTNYINTMEPSTPVNGGIIRPIRAYAPRGTIMNAEFPAAMGNRWVAVMRTYDALMGCLNQAIDGAITAGGAGQAGIISVSWPEEATGRTRVSVVEPFSGGSGGRRNMDGVHGNDTMVGYLKSTPVESVEVDCPLVVRRHELVPESFGHGKFRGGAAVRIELEARAPQCRIAVRGLDRLRFQPWGVQGGAPGTAGKLSVRKEGSDAVIRQINILALARGDTLTMTSPGGGGFGPPLERAPEHVLKDVRDGFLGPDTARRHYGVAISNGQLDLEETKVLRARMMEETGPPSLFAFGVERENYQATIDPDIAAVAAKLVLREPQGRRPALIRQIRGLQRNGELPVDPAEAETWLLRTIAFAHPAAEAG</sequence>
<dbReference type="GO" id="GO:0005829">
    <property type="term" value="C:cytosol"/>
    <property type="evidence" value="ECO:0007669"/>
    <property type="project" value="TreeGrafter"/>
</dbReference>